<sequence length="161" mass="18061">MEGGGKSVALPLKHKNSNNNIKSVLAQLQTKWGGLEKGFQGWVSFTSGYMFQVVRSIPSPEAVATGLLLAVCQGLVHEWQVRSNLSQLEDTRYTKTRFMLSNLGLQNYENNFKKNLLTDNTIPLLKEIDLEKAGIPLGPRILIVDHIKRCGEAEYRHQARP</sequence>
<dbReference type="EMBL" id="JAJJMB010016078">
    <property type="protein sequence ID" value="KAI3849693.1"/>
    <property type="molecule type" value="Genomic_DNA"/>
</dbReference>
<reference evidence="2" key="1">
    <citation type="submission" date="2022-04" db="EMBL/GenBank/DDBJ databases">
        <title>A functionally conserved STORR gene fusion in Papaver species that diverged 16.8 million years ago.</title>
        <authorList>
            <person name="Catania T."/>
        </authorList>
    </citation>
    <scope>NUCLEOTIDE SEQUENCE</scope>
    <source>
        <strain evidence="2">S-188037</strain>
    </source>
</reference>
<dbReference type="AlphaFoldDB" id="A0AAD4X5B3"/>
<dbReference type="Proteomes" id="UP001202328">
    <property type="component" value="Unassembled WGS sequence"/>
</dbReference>
<dbReference type="Gene3D" id="1.10.150.50">
    <property type="entry name" value="Transcription Factor, Ets-1"/>
    <property type="match status" value="1"/>
</dbReference>
<name>A0AAD4X5B3_9MAGN</name>
<dbReference type="InterPro" id="IPR013761">
    <property type="entry name" value="SAM/pointed_sf"/>
</dbReference>
<proteinExistence type="predicted"/>
<feature type="domain" description="SAM" evidence="1">
    <location>
        <begin position="100"/>
        <end position="149"/>
    </location>
</feature>
<protein>
    <recommendedName>
        <fullName evidence="1">SAM domain-containing protein</fullName>
    </recommendedName>
</protein>
<evidence type="ECO:0000259" key="1">
    <source>
        <dbReference type="Pfam" id="PF00536"/>
    </source>
</evidence>
<dbReference type="Pfam" id="PF00536">
    <property type="entry name" value="SAM_1"/>
    <property type="match status" value="1"/>
</dbReference>
<organism evidence="2 3">
    <name type="scientific">Papaver atlanticum</name>
    <dbReference type="NCBI Taxonomy" id="357466"/>
    <lineage>
        <taxon>Eukaryota</taxon>
        <taxon>Viridiplantae</taxon>
        <taxon>Streptophyta</taxon>
        <taxon>Embryophyta</taxon>
        <taxon>Tracheophyta</taxon>
        <taxon>Spermatophyta</taxon>
        <taxon>Magnoliopsida</taxon>
        <taxon>Ranunculales</taxon>
        <taxon>Papaveraceae</taxon>
        <taxon>Papaveroideae</taxon>
        <taxon>Papaver</taxon>
    </lineage>
</organism>
<comment type="caution">
    <text evidence="2">The sequence shown here is derived from an EMBL/GenBank/DDBJ whole genome shotgun (WGS) entry which is preliminary data.</text>
</comment>
<keyword evidence="3" id="KW-1185">Reference proteome</keyword>
<dbReference type="InterPro" id="IPR001660">
    <property type="entry name" value="SAM"/>
</dbReference>
<evidence type="ECO:0000313" key="2">
    <source>
        <dbReference type="EMBL" id="KAI3849693.1"/>
    </source>
</evidence>
<dbReference type="SUPFAM" id="SSF47769">
    <property type="entry name" value="SAM/Pointed domain"/>
    <property type="match status" value="1"/>
</dbReference>
<gene>
    <name evidence="2" type="ORF">MKW98_026607</name>
</gene>
<accession>A0AAD4X5B3</accession>
<evidence type="ECO:0000313" key="3">
    <source>
        <dbReference type="Proteomes" id="UP001202328"/>
    </source>
</evidence>
<dbReference type="CDD" id="cd09487">
    <property type="entry name" value="SAM_superfamily"/>
    <property type="match status" value="1"/>
</dbReference>